<comment type="subcellular location">
    <subcellularLocation>
        <location evidence="1">Cell membrane</location>
        <topology evidence="1">Multi-pass membrane protein</topology>
    </subcellularLocation>
</comment>
<keyword evidence="2" id="KW-1003">Cell membrane</keyword>
<feature type="transmembrane region" description="Helical" evidence="7">
    <location>
        <begin position="61"/>
        <end position="85"/>
    </location>
</feature>
<accession>A0A1C6W4Y0</accession>
<feature type="transmembrane region" description="Helical" evidence="7">
    <location>
        <begin position="36"/>
        <end position="55"/>
    </location>
</feature>
<dbReference type="PANTHER" id="PTHR30482:SF17">
    <property type="entry name" value="ABC TRANSPORTER ATP-BINDING PROTEIN"/>
    <property type="match status" value="1"/>
</dbReference>
<feature type="region of interest" description="Disordered" evidence="6">
    <location>
        <begin position="1"/>
        <end position="31"/>
    </location>
</feature>
<dbReference type="STRING" id="47871.GA0070608_5890"/>
<evidence type="ECO:0000256" key="3">
    <source>
        <dbReference type="ARBA" id="ARBA00022692"/>
    </source>
</evidence>
<dbReference type="PANTHER" id="PTHR30482">
    <property type="entry name" value="HIGH-AFFINITY BRANCHED-CHAIN AMINO ACID TRANSPORT SYSTEM PERMEASE"/>
    <property type="match status" value="1"/>
</dbReference>
<dbReference type="Pfam" id="PF02653">
    <property type="entry name" value="BPD_transp_2"/>
    <property type="match status" value="1"/>
</dbReference>
<evidence type="ECO:0000256" key="4">
    <source>
        <dbReference type="ARBA" id="ARBA00022989"/>
    </source>
</evidence>
<dbReference type="CDD" id="cd06581">
    <property type="entry name" value="TM_PBP1_LivM_like"/>
    <property type="match status" value="1"/>
</dbReference>
<dbReference type="RefSeq" id="WP_091632461.1">
    <property type="nucleotide sequence ID" value="NZ_FMIC01000002.1"/>
</dbReference>
<organism evidence="8 9">
    <name type="scientific">Micromonospora peucetia</name>
    <dbReference type="NCBI Taxonomy" id="47871"/>
    <lineage>
        <taxon>Bacteria</taxon>
        <taxon>Bacillati</taxon>
        <taxon>Actinomycetota</taxon>
        <taxon>Actinomycetes</taxon>
        <taxon>Micromonosporales</taxon>
        <taxon>Micromonosporaceae</taxon>
        <taxon>Micromonospora</taxon>
    </lineage>
</organism>
<evidence type="ECO:0000256" key="7">
    <source>
        <dbReference type="SAM" id="Phobius"/>
    </source>
</evidence>
<evidence type="ECO:0000256" key="2">
    <source>
        <dbReference type="ARBA" id="ARBA00022475"/>
    </source>
</evidence>
<evidence type="ECO:0000313" key="8">
    <source>
        <dbReference type="EMBL" id="SCL73587.1"/>
    </source>
</evidence>
<keyword evidence="5 7" id="KW-0472">Membrane</keyword>
<proteinExistence type="predicted"/>
<sequence>MSTANANANANATATGAAATPPHSAAPAPLGRPQRAVRAGLAGCVALSALLLPAITDAYTVSLASTALVFAVLAMSTQLLVGVAGLPSFGQAAYFGVGAYTAALLAQAGVTAGPVQLASAAAAGAITAAATAPLVLRTRATAFLMATFAVQSLTATIAAQWTTVTGGDEGMHTPPVTAWPTTAPLTGAGHVYWYTLGCFLLLTAAVAVLMRSRLALLLRGCADHEPRMAALGHPVTLELAAGYTAAGTLAAAGGALLVAVNRYVSPADLGFEIAALTLLAAAIGAGSMTGAVLGAFAVVATRDLVGAGTGGHGPVLLGVLFLAVAYGRPLARHLTTRLRRTPEGRQP</sequence>
<feature type="transmembrane region" description="Helical" evidence="7">
    <location>
        <begin position="273"/>
        <end position="299"/>
    </location>
</feature>
<dbReference type="EMBL" id="FMIC01000002">
    <property type="protein sequence ID" value="SCL73587.1"/>
    <property type="molecule type" value="Genomic_DNA"/>
</dbReference>
<reference evidence="8 9" key="1">
    <citation type="submission" date="2016-06" db="EMBL/GenBank/DDBJ databases">
        <authorList>
            <person name="Kjaerup R.B."/>
            <person name="Dalgaard T.S."/>
            <person name="Juul-Madsen H.R."/>
        </authorList>
    </citation>
    <scope>NUCLEOTIDE SEQUENCE [LARGE SCALE GENOMIC DNA]</scope>
    <source>
        <strain evidence="8 9">DSM 43363</strain>
    </source>
</reference>
<feature type="transmembrane region" description="Helical" evidence="7">
    <location>
        <begin position="92"/>
        <end position="110"/>
    </location>
</feature>
<evidence type="ECO:0000313" key="9">
    <source>
        <dbReference type="Proteomes" id="UP000199343"/>
    </source>
</evidence>
<protein>
    <submittedName>
        <fullName evidence="8">Amino acid/amide ABC transporter membrane protein 2, HAAT family</fullName>
    </submittedName>
</protein>
<feature type="transmembrane region" description="Helical" evidence="7">
    <location>
        <begin position="116"/>
        <end position="136"/>
    </location>
</feature>
<feature type="transmembrane region" description="Helical" evidence="7">
    <location>
        <begin position="191"/>
        <end position="210"/>
    </location>
</feature>
<evidence type="ECO:0000256" key="5">
    <source>
        <dbReference type="ARBA" id="ARBA00023136"/>
    </source>
</evidence>
<evidence type="ECO:0000256" key="6">
    <source>
        <dbReference type="SAM" id="MobiDB-lite"/>
    </source>
</evidence>
<dbReference type="OrthoDB" id="9814461at2"/>
<keyword evidence="4 7" id="KW-1133">Transmembrane helix</keyword>
<feature type="transmembrane region" description="Helical" evidence="7">
    <location>
        <begin position="143"/>
        <end position="161"/>
    </location>
</feature>
<dbReference type="GO" id="GO:0005886">
    <property type="term" value="C:plasma membrane"/>
    <property type="evidence" value="ECO:0007669"/>
    <property type="project" value="UniProtKB-SubCell"/>
</dbReference>
<gene>
    <name evidence="8" type="ORF">GA0070608_5890</name>
</gene>
<dbReference type="Proteomes" id="UP000199343">
    <property type="component" value="Unassembled WGS sequence"/>
</dbReference>
<dbReference type="InterPro" id="IPR043428">
    <property type="entry name" value="LivM-like"/>
</dbReference>
<name>A0A1C6W4Y0_9ACTN</name>
<feature type="compositionally biased region" description="Low complexity" evidence="6">
    <location>
        <begin position="1"/>
        <end position="29"/>
    </location>
</feature>
<dbReference type="AlphaFoldDB" id="A0A1C6W4Y0"/>
<keyword evidence="3 7" id="KW-0812">Transmembrane</keyword>
<dbReference type="InterPro" id="IPR001851">
    <property type="entry name" value="ABC_transp_permease"/>
</dbReference>
<evidence type="ECO:0000256" key="1">
    <source>
        <dbReference type="ARBA" id="ARBA00004651"/>
    </source>
</evidence>
<dbReference type="GO" id="GO:0015658">
    <property type="term" value="F:branched-chain amino acid transmembrane transporter activity"/>
    <property type="evidence" value="ECO:0007669"/>
    <property type="project" value="InterPro"/>
</dbReference>
<feature type="transmembrane region" description="Helical" evidence="7">
    <location>
        <begin position="311"/>
        <end position="331"/>
    </location>
</feature>